<keyword evidence="1" id="KW-0732">Signal</keyword>
<evidence type="ECO:0008006" key="4">
    <source>
        <dbReference type="Google" id="ProtNLM"/>
    </source>
</evidence>
<accession>A0A975FZS7</accession>
<dbReference type="RefSeq" id="WP_211938336.1">
    <property type="nucleotide sequence ID" value="NZ_CP073078.1"/>
</dbReference>
<protein>
    <recommendedName>
        <fullName evidence="4">DUF995 domain-containing protein</fullName>
    </recommendedName>
</protein>
<organism evidence="2 3">
    <name type="scientific">Phenylobacterium montanum</name>
    <dbReference type="NCBI Taxonomy" id="2823693"/>
    <lineage>
        <taxon>Bacteria</taxon>
        <taxon>Pseudomonadati</taxon>
        <taxon>Pseudomonadota</taxon>
        <taxon>Alphaproteobacteria</taxon>
        <taxon>Caulobacterales</taxon>
        <taxon>Caulobacteraceae</taxon>
        <taxon>Phenylobacterium</taxon>
    </lineage>
</organism>
<evidence type="ECO:0000256" key="1">
    <source>
        <dbReference type="SAM" id="SignalP"/>
    </source>
</evidence>
<gene>
    <name evidence="2" type="ORF">KCG34_25200</name>
</gene>
<dbReference type="AlphaFoldDB" id="A0A975FZS7"/>
<sequence>MLSRAFMLWLTGLAAAAIPSAVPAADLSGAFGNTILSTYPDGRTAELWLHADGSYAAEGRRGDGSSGHWSVKGGKLCLKQAKPFPAPFNYCTPIPASGMRDAWPAKAVTGEKISVRLVSGHRAGKPRAG</sequence>
<feature type="chain" id="PRO_5037977053" description="DUF995 domain-containing protein" evidence="1">
    <location>
        <begin position="25"/>
        <end position="129"/>
    </location>
</feature>
<reference evidence="2" key="1">
    <citation type="submission" date="2021-04" db="EMBL/GenBank/DDBJ databases">
        <title>The complete genome sequence of Caulobacter sp. S6.</title>
        <authorList>
            <person name="Tang Y."/>
            <person name="Ouyang W."/>
            <person name="Liu Q."/>
            <person name="Huang B."/>
            <person name="Guo Z."/>
            <person name="Lei P."/>
        </authorList>
    </citation>
    <scope>NUCLEOTIDE SEQUENCE</scope>
    <source>
        <strain evidence="2">S6</strain>
    </source>
</reference>
<evidence type="ECO:0000313" key="2">
    <source>
        <dbReference type="EMBL" id="QUD88285.1"/>
    </source>
</evidence>
<feature type="signal peptide" evidence="1">
    <location>
        <begin position="1"/>
        <end position="24"/>
    </location>
</feature>
<name>A0A975FZS7_9CAUL</name>
<evidence type="ECO:0000313" key="3">
    <source>
        <dbReference type="Proteomes" id="UP000676409"/>
    </source>
</evidence>
<dbReference type="Proteomes" id="UP000676409">
    <property type="component" value="Chromosome"/>
</dbReference>
<keyword evidence="3" id="KW-1185">Reference proteome</keyword>
<proteinExistence type="predicted"/>
<dbReference type="KEGG" id="caul:KCG34_25200"/>
<dbReference type="EMBL" id="CP073078">
    <property type="protein sequence ID" value="QUD88285.1"/>
    <property type="molecule type" value="Genomic_DNA"/>
</dbReference>